<organism evidence="2 3">
    <name type="scientific">Nephila pilipes</name>
    <name type="common">Giant wood spider</name>
    <name type="synonym">Nephila maculata</name>
    <dbReference type="NCBI Taxonomy" id="299642"/>
    <lineage>
        <taxon>Eukaryota</taxon>
        <taxon>Metazoa</taxon>
        <taxon>Ecdysozoa</taxon>
        <taxon>Arthropoda</taxon>
        <taxon>Chelicerata</taxon>
        <taxon>Arachnida</taxon>
        <taxon>Araneae</taxon>
        <taxon>Araneomorphae</taxon>
        <taxon>Entelegynae</taxon>
        <taxon>Araneoidea</taxon>
        <taxon>Nephilidae</taxon>
        <taxon>Nephila</taxon>
    </lineage>
</organism>
<dbReference type="EMBL" id="BMAW01075519">
    <property type="protein sequence ID" value="GFT97349.1"/>
    <property type="molecule type" value="Genomic_DNA"/>
</dbReference>
<dbReference type="Proteomes" id="UP000887013">
    <property type="component" value="Unassembled WGS sequence"/>
</dbReference>
<comment type="caution">
    <text evidence="2">The sequence shown here is derived from an EMBL/GenBank/DDBJ whole genome shotgun (WGS) entry which is preliminary data.</text>
</comment>
<keyword evidence="3" id="KW-1185">Reference proteome</keyword>
<dbReference type="OrthoDB" id="10282751at2759"/>
<keyword evidence="1" id="KW-0812">Transmembrane</keyword>
<keyword evidence="1" id="KW-0472">Membrane</keyword>
<protein>
    <submittedName>
        <fullName evidence="2">Uncharacterized protein</fullName>
    </submittedName>
</protein>
<accession>A0A8X6UCV5</accession>
<keyword evidence="1" id="KW-1133">Transmembrane helix</keyword>
<reference evidence="2" key="1">
    <citation type="submission" date="2020-08" db="EMBL/GenBank/DDBJ databases">
        <title>Multicomponent nature underlies the extraordinary mechanical properties of spider dragline silk.</title>
        <authorList>
            <person name="Kono N."/>
            <person name="Nakamura H."/>
            <person name="Mori M."/>
            <person name="Yoshida Y."/>
            <person name="Ohtoshi R."/>
            <person name="Malay A.D."/>
            <person name="Moran D.A.P."/>
            <person name="Tomita M."/>
            <person name="Numata K."/>
            <person name="Arakawa K."/>
        </authorList>
    </citation>
    <scope>NUCLEOTIDE SEQUENCE</scope>
</reference>
<evidence type="ECO:0000313" key="3">
    <source>
        <dbReference type="Proteomes" id="UP000887013"/>
    </source>
</evidence>
<proteinExistence type="predicted"/>
<evidence type="ECO:0000313" key="2">
    <source>
        <dbReference type="EMBL" id="GFT97349.1"/>
    </source>
</evidence>
<gene>
    <name evidence="2" type="ORF">NPIL_502641</name>
</gene>
<name>A0A8X6UCV5_NEPPI</name>
<feature type="transmembrane region" description="Helical" evidence="1">
    <location>
        <begin position="76"/>
        <end position="96"/>
    </location>
</feature>
<sequence length="121" mass="13788">MTIPPVDNKEALYDIFTGEGRGPQCQSVIHPLPIVWRTREEDRDGRRWQGSPFVACKCSAQEVFTGACCLDIRCRFFAFFIPLLYCLFWGMFFILFKGLFCTIVFIGDSVIFEGKVRGGGE</sequence>
<dbReference type="AlphaFoldDB" id="A0A8X6UCV5"/>
<evidence type="ECO:0000256" key="1">
    <source>
        <dbReference type="SAM" id="Phobius"/>
    </source>
</evidence>